<keyword evidence="3" id="KW-1185">Reference proteome</keyword>
<dbReference type="Pfam" id="PF06985">
    <property type="entry name" value="HET"/>
    <property type="match status" value="1"/>
</dbReference>
<dbReference type="PANTHER" id="PTHR24148:SF64">
    <property type="entry name" value="HETEROKARYON INCOMPATIBILITY DOMAIN-CONTAINING PROTEIN"/>
    <property type="match status" value="1"/>
</dbReference>
<dbReference type="InterPro" id="IPR010730">
    <property type="entry name" value="HET"/>
</dbReference>
<dbReference type="PANTHER" id="PTHR24148">
    <property type="entry name" value="ANKYRIN REPEAT DOMAIN-CONTAINING PROTEIN 39 HOMOLOG-RELATED"/>
    <property type="match status" value="1"/>
</dbReference>
<protein>
    <recommendedName>
        <fullName evidence="1">Heterokaryon incompatibility domain-containing protein</fullName>
    </recommendedName>
</protein>
<gene>
    <name evidence="2" type="ORF">MKZ38_009721</name>
</gene>
<dbReference type="AlphaFoldDB" id="A0AAD5S1B2"/>
<feature type="domain" description="Heterokaryon incompatibility" evidence="1">
    <location>
        <begin position="54"/>
        <end position="223"/>
    </location>
</feature>
<name>A0AAD5S1B2_9PEZI</name>
<evidence type="ECO:0000313" key="2">
    <source>
        <dbReference type="EMBL" id="KAJ2903499.1"/>
    </source>
</evidence>
<dbReference type="EMBL" id="JAKWBI020000079">
    <property type="protein sequence ID" value="KAJ2903499.1"/>
    <property type="molecule type" value="Genomic_DNA"/>
</dbReference>
<comment type="caution">
    <text evidence="2">The sequence shown here is derived from an EMBL/GenBank/DDBJ whole genome shotgun (WGS) entry which is preliminary data.</text>
</comment>
<reference evidence="2" key="1">
    <citation type="submission" date="2022-07" db="EMBL/GenBank/DDBJ databases">
        <title>Draft genome sequence of Zalerion maritima ATCC 34329, a (micro)plastics degrading marine fungus.</title>
        <authorList>
            <person name="Paco A."/>
            <person name="Goncalves M.F.M."/>
            <person name="Rocha-Santos T.A.P."/>
            <person name="Alves A."/>
        </authorList>
    </citation>
    <scope>NUCLEOTIDE SEQUENCE</scope>
    <source>
        <strain evidence="2">ATCC 34329</strain>
    </source>
</reference>
<dbReference type="Proteomes" id="UP001201980">
    <property type="component" value="Unassembled WGS sequence"/>
</dbReference>
<dbReference type="Pfam" id="PF26639">
    <property type="entry name" value="Het-6_barrel"/>
    <property type="match status" value="1"/>
</dbReference>
<dbReference type="InterPro" id="IPR052895">
    <property type="entry name" value="HetReg/Transcr_Mod"/>
</dbReference>
<organism evidence="2 3">
    <name type="scientific">Zalerion maritima</name>
    <dbReference type="NCBI Taxonomy" id="339359"/>
    <lineage>
        <taxon>Eukaryota</taxon>
        <taxon>Fungi</taxon>
        <taxon>Dikarya</taxon>
        <taxon>Ascomycota</taxon>
        <taxon>Pezizomycotina</taxon>
        <taxon>Sordariomycetes</taxon>
        <taxon>Lulworthiomycetidae</taxon>
        <taxon>Lulworthiales</taxon>
        <taxon>Lulworthiaceae</taxon>
        <taxon>Zalerion</taxon>
    </lineage>
</organism>
<sequence>MGQYQYAPLQTNQIRVLHLLAGAGDGTPRGSLRVVDFETNSTVGDPHTSNGPPFDALSYVWGSDLKPRLFETPSAPIPITESLFSSLIRLRRTDSDRLIWADAICINQNDTSEKEVQVALMGEIYGRASRVLCDLGEESYDSEKALGLLDSYWIKNIRKGWIFSSHHEPLSAEETVTLLGLDLPSQEEADKIDFRVVAGSSEVACVQRFLSRPWFRRLWVVQEFVLGKEVIFLCGQQKIDWLRLLAGIMVYGEGWPFLDHNDPRQSLADLYAPYFAMCLTRLNKHLDPDSAAGRVYDKVMSAQHGSWGPGTVYSLHSIFGIFSQCKTRFPRDRFFGVLSFFQGDLSPELAPDYSSSDEEIILRFGRHCLTNSGGEGESLMLAGIPRRVKKRSRKTPKHRRGWLPSWLPDYTDEERLKESYLGPLSNLLYQAAGDTQFTIELDSQCDDYAHLVGCRFDVVTNMEKYREVTEITAETVLRKFEKALNFFLFDADEPMEGKEGYPTGEHIMDATWKTMCNYHPGIGREVERSLALGFRFVHRLILTGRRQLPQSSAAISKLAEISKGMTDFSCELIRSWSGKLVKTKKGYFGSVPVTTRKGDQIWIISGCRIPLVLRPNSRTGPSGMYRIVGTAYVHGIMNGEYLTDPDFKLGGVSLY</sequence>
<evidence type="ECO:0000313" key="3">
    <source>
        <dbReference type="Proteomes" id="UP001201980"/>
    </source>
</evidence>
<proteinExistence type="predicted"/>
<evidence type="ECO:0000259" key="1">
    <source>
        <dbReference type="Pfam" id="PF06985"/>
    </source>
</evidence>
<accession>A0AAD5S1B2</accession>